<gene>
    <name evidence="2" type="ORF">MATL_G00150040</name>
</gene>
<sequence>MDAFARIRGVPLKTRGSIRKESLSESPALCLRTLARSRRELCNVVLEVQTRDPACQDEIQFVCLPSQSEGDDFTLQALPSVPVDLLELLRSLHVHSLKDEEVLLLKDSKKLLEKKDSIPQATWSKAICILRHSHVSPSNTTAMLDLLSRYMAGFRYALELQSLQKSVPDACQAEDDDTNQSVSSIEDDFVTALEHLEEEEVADNPFTGPFNQRNQRDVASQTVRSHRRKKSGSRIIISSVAKGSSAKQASGPESHEPPQV</sequence>
<dbReference type="Proteomes" id="UP001046870">
    <property type="component" value="Chromosome 12"/>
</dbReference>
<evidence type="ECO:0000313" key="2">
    <source>
        <dbReference type="EMBL" id="KAG7467122.1"/>
    </source>
</evidence>
<name>A0A9D3PSR7_MEGAT</name>
<accession>A0A9D3PSR7</accession>
<reference evidence="2" key="1">
    <citation type="submission" date="2021-01" db="EMBL/GenBank/DDBJ databases">
        <authorList>
            <person name="Zahm M."/>
            <person name="Roques C."/>
            <person name="Cabau C."/>
            <person name="Klopp C."/>
            <person name="Donnadieu C."/>
            <person name="Jouanno E."/>
            <person name="Lampietro C."/>
            <person name="Louis A."/>
            <person name="Herpin A."/>
            <person name="Echchiki A."/>
            <person name="Berthelot C."/>
            <person name="Parey E."/>
            <person name="Roest-Crollius H."/>
            <person name="Braasch I."/>
            <person name="Postlethwait J."/>
            <person name="Bobe J."/>
            <person name="Montfort J."/>
            <person name="Bouchez O."/>
            <person name="Begum T."/>
            <person name="Mejri S."/>
            <person name="Adams A."/>
            <person name="Chen W.-J."/>
            <person name="Guiguen Y."/>
        </authorList>
    </citation>
    <scope>NUCLEOTIDE SEQUENCE</scope>
    <source>
        <strain evidence="2">YG-15Mar2019-1</strain>
        <tissue evidence="2">Brain</tissue>
    </source>
</reference>
<dbReference type="AlphaFoldDB" id="A0A9D3PSR7"/>
<dbReference type="GO" id="GO:0008104">
    <property type="term" value="P:intracellular protein localization"/>
    <property type="evidence" value="ECO:0007669"/>
    <property type="project" value="TreeGrafter"/>
</dbReference>
<dbReference type="PANTHER" id="PTHR10226">
    <property type="entry name" value="A KINASE ANCHOR PROTEIN"/>
    <property type="match status" value="1"/>
</dbReference>
<proteinExistence type="predicted"/>
<comment type="caution">
    <text evidence="2">The sequence shown here is derived from an EMBL/GenBank/DDBJ whole genome shotgun (WGS) entry which is preliminary data.</text>
</comment>
<feature type="compositionally biased region" description="Polar residues" evidence="1">
    <location>
        <begin position="209"/>
        <end position="223"/>
    </location>
</feature>
<protein>
    <submittedName>
        <fullName evidence="2">Uncharacterized protein</fullName>
    </submittedName>
</protein>
<evidence type="ECO:0000313" key="3">
    <source>
        <dbReference type="Proteomes" id="UP001046870"/>
    </source>
</evidence>
<dbReference type="PANTHER" id="PTHR10226:SF3">
    <property type="entry name" value="A-KINASE ANCHOR PROTEIN 11"/>
    <property type="match status" value="1"/>
</dbReference>
<keyword evidence="3" id="KW-1185">Reference proteome</keyword>
<dbReference type="GO" id="GO:0005737">
    <property type="term" value="C:cytoplasm"/>
    <property type="evidence" value="ECO:0007669"/>
    <property type="project" value="TreeGrafter"/>
</dbReference>
<evidence type="ECO:0000256" key="1">
    <source>
        <dbReference type="SAM" id="MobiDB-lite"/>
    </source>
</evidence>
<dbReference type="OrthoDB" id="6154436at2759"/>
<dbReference type="EMBL" id="JAFDVH010000012">
    <property type="protein sequence ID" value="KAG7467122.1"/>
    <property type="molecule type" value="Genomic_DNA"/>
</dbReference>
<feature type="region of interest" description="Disordered" evidence="1">
    <location>
        <begin position="202"/>
        <end position="260"/>
    </location>
</feature>
<dbReference type="GO" id="GO:0051018">
    <property type="term" value="F:protein kinase A binding"/>
    <property type="evidence" value="ECO:0007669"/>
    <property type="project" value="TreeGrafter"/>
</dbReference>
<organism evidence="2 3">
    <name type="scientific">Megalops atlanticus</name>
    <name type="common">Tarpon</name>
    <name type="synonym">Clupea gigantea</name>
    <dbReference type="NCBI Taxonomy" id="7932"/>
    <lineage>
        <taxon>Eukaryota</taxon>
        <taxon>Metazoa</taxon>
        <taxon>Chordata</taxon>
        <taxon>Craniata</taxon>
        <taxon>Vertebrata</taxon>
        <taxon>Euteleostomi</taxon>
        <taxon>Actinopterygii</taxon>
        <taxon>Neopterygii</taxon>
        <taxon>Teleostei</taxon>
        <taxon>Elopiformes</taxon>
        <taxon>Megalopidae</taxon>
        <taxon>Megalops</taxon>
    </lineage>
</organism>
<dbReference type="InterPro" id="IPR008382">
    <property type="entry name" value="SPHK1-interactor_AKAP_110"/>
</dbReference>